<gene>
    <name evidence="1" type="ORF">CBM2589_B230085</name>
</gene>
<protein>
    <submittedName>
        <fullName evidence="1">Uncharacterized protein</fullName>
    </submittedName>
</protein>
<dbReference type="AlphaFoldDB" id="A0A375BQN1"/>
<dbReference type="EMBL" id="OFSP01000016">
    <property type="protein sequence ID" value="SOY50686.1"/>
    <property type="molecule type" value="Genomic_DNA"/>
</dbReference>
<dbReference type="Proteomes" id="UP000256297">
    <property type="component" value="Chromosome CBM2589_b"/>
</dbReference>
<accession>A0A375BQN1</accession>
<sequence>MLTLSEAQWQALRQTEAQNFVGAVCEQFLANRTELLQRPGREEVSSRIQAAYSLAAELGLLSTQHIVKFLYFCADAPQIATDLQIRAYLLKPGATPEQRLDDLSAVMKLVLKESG</sequence>
<organism evidence="1">
    <name type="scientific">Cupriavidus taiwanensis</name>
    <dbReference type="NCBI Taxonomy" id="164546"/>
    <lineage>
        <taxon>Bacteria</taxon>
        <taxon>Pseudomonadati</taxon>
        <taxon>Pseudomonadota</taxon>
        <taxon>Betaproteobacteria</taxon>
        <taxon>Burkholderiales</taxon>
        <taxon>Burkholderiaceae</taxon>
        <taxon>Cupriavidus</taxon>
    </lineage>
</organism>
<dbReference type="RefSeq" id="WP_116337889.1">
    <property type="nucleotide sequence ID" value="NZ_LT976856.1"/>
</dbReference>
<name>A0A375BQN1_9BURK</name>
<comment type="caution">
    <text evidence="1">The sequence shown here is derived from an EMBL/GenBank/DDBJ whole genome shotgun (WGS) entry which is preliminary data.</text>
</comment>
<reference evidence="1" key="1">
    <citation type="submission" date="2018-01" db="EMBL/GenBank/DDBJ databases">
        <authorList>
            <person name="Clerissi C."/>
        </authorList>
    </citation>
    <scope>NUCLEOTIDE SEQUENCE</scope>
    <source>
        <strain evidence="1">Cupriavidus taiwanensis STM 3521</strain>
    </source>
</reference>
<proteinExistence type="predicted"/>
<evidence type="ECO:0000313" key="1">
    <source>
        <dbReference type="EMBL" id="SOY50686.1"/>
    </source>
</evidence>